<organism evidence="5 6">
    <name type="scientific">Cohnella silvisoli</name>
    <dbReference type="NCBI Taxonomy" id="2873699"/>
    <lineage>
        <taxon>Bacteria</taxon>
        <taxon>Bacillati</taxon>
        <taxon>Bacillota</taxon>
        <taxon>Bacilli</taxon>
        <taxon>Bacillales</taxon>
        <taxon>Paenibacillaceae</taxon>
        <taxon>Cohnella</taxon>
    </lineage>
</organism>
<dbReference type="InterPro" id="IPR000335">
    <property type="entry name" value="Bleomycin-R"/>
</dbReference>
<evidence type="ECO:0000256" key="3">
    <source>
        <dbReference type="ARBA" id="ARBA00023251"/>
    </source>
</evidence>
<dbReference type="InterPro" id="IPR037523">
    <property type="entry name" value="VOC_core"/>
</dbReference>
<evidence type="ECO:0000313" key="5">
    <source>
        <dbReference type="EMBL" id="MEQ4484921.1"/>
    </source>
</evidence>
<comment type="similarity">
    <text evidence="1">Belongs to the bleomycin resistance protein family.</text>
</comment>
<accession>A0ABV1KY60</accession>
<keyword evidence="6" id="KW-1185">Reference proteome</keyword>
<protein>
    <recommendedName>
        <fullName evidence="2">Bleomycin resistance protein</fullName>
    </recommendedName>
</protein>
<evidence type="ECO:0000256" key="1">
    <source>
        <dbReference type="ARBA" id="ARBA00011051"/>
    </source>
</evidence>
<proteinExistence type="inferred from homology"/>
<gene>
    <name evidence="5" type="ORF">QJS35_21265</name>
</gene>
<dbReference type="RefSeq" id="WP_255678411.1">
    <property type="nucleotide sequence ID" value="NZ_JAIOAP010000003.1"/>
</dbReference>
<evidence type="ECO:0000259" key="4">
    <source>
        <dbReference type="PROSITE" id="PS51819"/>
    </source>
</evidence>
<dbReference type="InterPro" id="IPR029068">
    <property type="entry name" value="Glyas_Bleomycin-R_OHBP_Dase"/>
</dbReference>
<dbReference type="EMBL" id="JASKHM010000013">
    <property type="protein sequence ID" value="MEQ4484921.1"/>
    <property type="molecule type" value="Genomic_DNA"/>
</dbReference>
<evidence type="ECO:0000256" key="2">
    <source>
        <dbReference type="ARBA" id="ARBA00021572"/>
    </source>
</evidence>
<reference evidence="5 6" key="1">
    <citation type="journal article" date="2023" name="Genome Announc.">
        <title>Pan-Genome Analyses of the Genus Cohnella and Proposal of the Novel Species Cohnella silvisoli sp. nov., Isolated from Forest Soil.</title>
        <authorList>
            <person name="Wang C."/>
            <person name="Mao L."/>
            <person name="Bao G."/>
            <person name="Zhu H."/>
        </authorList>
    </citation>
    <scope>NUCLEOTIDE SEQUENCE [LARGE SCALE GENOMIC DNA]</scope>
    <source>
        <strain evidence="5 6">NL03-T5-1</strain>
    </source>
</reference>
<evidence type="ECO:0000313" key="6">
    <source>
        <dbReference type="Proteomes" id="UP001493487"/>
    </source>
</evidence>
<name>A0ABV1KY60_9BACL</name>
<dbReference type="PROSITE" id="PS51819">
    <property type="entry name" value="VOC"/>
    <property type="match status" value="1"/>
</dbReference>
<comment type="caution">
    <text evidence="5">The sequence shown here is derived from an EMBL/GenBank/DDBJ whole genome shotgun (WGS) entry which is preliminary data.</text>
</comment>
<dbReference type="SUPFAM" id="SSF54593">
    <property type="entry name" value="Glyoxalase/Bleomycin resistance protein/Dihydroxybiphenyl dioxygenase"/>
    <property type="match status" value="1"/>
</dbReference>
<dbReference type="Pfam" id="PF19581">
    <property type="entry name" value="Glyoxalase_7"/>
    <property type="match status" value="1"/>
</dbReference>
<dbReference type="Gene3D" id="3.10.180.10">
    <property type="entry name" value="2,3-Dihydroxybiphenyl 1,2-Dioxygenase, domain 1"/>
    <property type="match status" value="1"/>
</dbReference>
<sequence>MWRINMQKVIPAFRITDYSNSKAFYVEGMGFQMDWEHRFEPHFPVFAQISKDEMVIYLTEHTGDCQVGGLIHFFVPNVDSWYSEFKSKINSHIIEPPSEDLEGLRMMTVLDLDGNQLRICTRK</sequence>
<keyword evidence="3" id="KW-0046">Antibiotic resistance</keyword>
<feature type="domain" description="VOC" evidence="4">
    <location>
        <begin position="7"/>
        <end position="122"/>
    </location>
</feature>
<dbReference type="Proteomes" id="UP001493487">
    <property type="component" value="Unassembled WGS sequence"/>
</dbReference>